<dbReference type="GO" id="GO:0006879">
    <property type="term" value="P:intracellular iron ion homeostasis"/>
    <property type="evidence" value="ECO:0000318"/>
    <property type="project" value="GO_Central"/>
</dbReference>
<dbReference type="Gene3D" id="3.90.430.10">
    <property type="entry name" value="Copper fist DNA-binding domain"/>
    <property type="match status" value="1"/>
</dbReference>
<dbReference type="GO" id="GO:0005507">
    <property type="term" value="F:copper ion binding"/>
    <property type="evidence" value="ECO:0000318"/>
    <property type="project" value="GO_Central"/>
</dbReference>
<dbReference type="SUPFAM" id="SSF57879">
    <property type="entry name" value="Zinc domain conserved in yeast copper-regulated transcription factors"/>
    <property type="match status" value="1"/>
</dbReference>
<dbReference type="VEuPathDB" id="FungiDB:SJAG_00802"/>
<reference evidence="11 13" key="1">
    <citation type="journal article" date="2011" name="Science">
        <title>Comparative functional genomics of the fission yeasts.</title>
        <authorList>
            <person name="Rhind N."/>
            <person name="Chen Z."/>
            <person name="Yassour M."/>
            <person name="Thompson D.A."/>
            <person name="Haas B.J."/>
            <person name="Habib N."/>
            <person name="Wapinski I."/>
            <person name="Roy S."/>
            <person name="Lin M.F."/>
            <person name="Heiman D.I."/>
            <person name="Young S.K."/>
            <person name="Furuya K."/>
            <person name="Guo Y."/>
            <person name="Pidoux A."/>
            <person name="Chen H.M."/>
            <person name="Robbertse B."/>
            <person name="Goldberg J.M."/>
            <person name="Aoki K."/>
            <person name="Bayne E.H."/>
            <person name="Berlin A.M."/>
            <person name="Desjardins C.A."/>
            <person name="Dobbs E."/>
            <person name="Dukaj L."/>
            <person name="Fan L."/>
            <person name="FitzGerald M.G."/>
            <person name="French C."/>
            <person name="Gujja S."/>
            <person name="Hansen K."/>
            <person name="Keifenheim D."/>
            <person name="Levin J.Z."/>
            <person name="Mosher R.A."/>
            <person name="Mueller C.A."/>
            <person name="Pfiffner J."/>
            <person name="Priest M."/>
            <person name="Russ C."/>
            <person name="Smialowska A."/>
            <person name="Swoboda P."/>
            <person name="Sykes S.M."/>
            <person name="Vaughn M."/>
            <person name="Vengrova S."/>
            <person name="Yoder R."/>
            <person name="Zeng Q."/>
            <person name="Allshire R."/>
            <person name="Baulcombe D."/>
            <person name="Birren B.W."/>
            <person name="Brown W."/>
            <person name="Ekwall K."/>
            <person name="Kellis M."/>
            <person name="Leatherwood J."/>
            <person name="Levin H."/>
            <person name="Margalit H."/>
            <person name="Martienssen R."/>
            <person name="Nieduszynski C.A."/>
            <person name="Spatafora J.W."/>
            <person name="Friedman N."/>
            <person name="Dalgaard J.Z."/>
            <person name="Baumann P."/>
            <person name="Niki H."/>
            <person name="Regev A."/>
            <person name="Nusbaum C."/>
        </authorList>
    </citation>
    <scope>NUCLEOTIDE SEQUENCE [LARGE SCALE GENOMIC DNA]</scope>
    <source>
        <strain evidence="13">yFS275 / FY16936</strain>
    </source>
</reference>
<dbReference type="RefSeq" id="XP_002172068.1">
    <property type="nucleotide sequence ID" value="XM_002172032.1"/>
</dbReference>
<proteinExistence type="predicted"/>
<feature type="region of interest" description="Disordered" evidence="9">
    <location>
        <begin position="344"/>
        <end position="381"/>
    </location>
</feature>
<evidence type="ECO:0000256" key="9">
    <source>
        <dbReference type="SAM" id="MobiDB-lite"/>
    </source>
</evidence>
<dbReference type="Pfam" id="PF00649">
    <property type="entry name" value="Copper-fist"/>
    <property type="match status" value="1"/>
</dbReference>
<dbReference type="GO" id="GO:0000978">
    <property type="term" value="F:RNA polymerase II cis-regulatory region sequence-specific DNA binding"/>
    <property type="evidence" value="ECO:0000318"/>
    <property type="project" value="GO_Central"/>
</dbReference>
<evidence type="ECO:0000313" key="13">
    <source>
        <dbReference type="Proteomes" id="UP000001744"/>
    </source>
</evidence>
<feature type="domain" description="Copper-fist" evidence="10">
    <location>
        <begin position="1"/>
        <end position="40"/>
    </location>
</feature>
<dbReference type="STRING" id="402676.B6JWM4"/>
<keyword evidence="3" id="KW-0862">Zinc</keyword>
<dbReference type="InterPro" id="IPR051763">
    <property type="entry name" value="Copper_Homeo_Regul"/>
</dbReference>
<keyword evidence="6" id="KW-0238">DNA-binding</keyword>
<keyword evidence="7" id="KW-0804">Transcription</keyword>
<keyword evidence="4" id="KW-0186">Copper</keyword>
<keyword evidence="8" id="KW-0539">Nucleus</keyword>
<dbReference type="InterPro" id="IPR001083">
    <property type="entry name" value="Cu_fist_DNA-bd_dom"/>
</dbReference>
<evidence type="ECO:0000256" key="7">
    <source>
        <dbReference type="ARBA" id="ARBA00023163"/>
    </source>
</evidence>
<evidence type="ECO:0000259" key="10">
    <source>
        <dbReference type="PROSITE" id="PS50073"/>
    </source>
</evidence>
<evidence type="ECO:0000256" key="3">
    <source>
        <dbReference type="ARBA" id="ARBA00022833"/>
    </source>
</evidence>
<dbReference type="PANTHER" id="PTHR28088:SF5">
    <property type="entry name" value="TRANSCRIPTIONAL ACTIVATOR HAA1-RELATED"/>
    <property type="match status" value="1"/>
</dbReference>
<dbReference type="EMBL" id="KE651166">
    <property type="protein sequence ID" value="EEB05775.1"/>
    <property type="molecule type" value="Genomic_DNA"/>
</dbReference>
<gene>
    <name evidence="12" type="primary">cuf1</name>
    <name evidence="11" type="ORF">SJAG_00802</name>
</gene>
<feature type="compositionally biased region" description="Low complexity" evidence="9">
    <location>
        <begin position="357"/>
        <end position="371"/>
    </location>
</feature>
<dbReference type="SMART" id="SM00412">
    <property type="entry name" value="Cu_FIST"/>
    <property type="match status" value="1"/>
</dbReference>
<dbReference type="GO" id="GO:0006878">
    <property type="term" value="P:intracellular copper ion homeostasis"/>
    <property type="evidence" value="ECO:0000318"/>
    <property type="project" value="GO_Central"/>
</dbReference>
<comment type="subcellular location">
    <subcellularLocation>
        <location evidence="1">Nucleus</location>
    </subcellularLocation>
</comment>
<keyword evidence="13" id="KW-1185">Reference proteome</keyword>
<dbReference type="OrthoDB" id="5600085at2759"/>
<dbReference type="GO" id="GO:0005634">
    <property type="term" value="C:nucleus"/>
    <property type="evidence" value="ECO:0000318"/>
    <property type="project" value="GO_Central"/>
</dbReference>
<keyword evidence="2" id="KW-0479">Metal-binding</keyword>
<evidence type="ECO:0000256" key="1">
    <source>
        <dbReference type="ARBA" id="ARBA00004123"/>
    </source>
</evidence>
<dbReference type="eggNOG" id="ENOG502S7CA">
    <property type="taxonomic scope" value="Eukaryota"/>
</dbReference>
<name>B6JWM4_SCHJY</name>
<dbReference type="GO" id="GO:0001228">
    <property type="term" value="F:DNA-binding transcription activator activity, RNA polymerase II-specific"/>
    <property type="evidence" value="ECO:0007669"/>
    <property type="project" value="UniProtKB-ARBA"/>
</dbReference>
<dbReference type="SMART" id="SM01090">
    <property type="entry name" value="Copper-fist"/>
    <property type="match status" value="1"/>
</dbReference>
<evidence type="ECO:0000313" key="12">
    <source>
        <dbReference type="JaponicusDB" id="SJAG_00802"/>
    </source>
</evidence>
<organism evidence="11 13">
    <name type="scientific">Schizosaccharomyces japonicus (strain yFS275 / FY16936)</name>
    <name type="common">Fission yeast</name>
    <dbReference type="NCBI Taxonomy" id="402676"/>
    <lineage>
        <taxon>Eukaryota</taxon>
        <taxon>Fungi</taxon>
        <taxon>Dikarya</taxon>
        <taxon>Ascomycota</taxon>
        <taxon>Taphrinomycotina</taxon>
        <taxon>Schizosaccharomycetes</taxon>
        <taxon>Schizosaccharomycetales</taxon>
        <taxon>Schizosaccharomycetaceae</taxon>
        <taxon>Schizosaccharomyces</taxon>
    </lineage>
</organism>
<dbReference type="GO" id="GO:0000981">
    <property type="term" value="F:DNA-binding transcription factor activity, RNA polymerase II-specific"/>
    <property type="evidence" value="ECO:0000318"/>
    <property type="project" value="GO_Central"/>
</dbReference>
<dbReference type="Proteomes" id="UP000001744">
    <property type="component" value="Unassembled WGS sequence"/>
</dbReference>
<dbReference type="PRINTS" id="PR00617">
    <property type="entry name" value="COPPERFIST"/>
</dbReference>
<dbReference type="AlphaFoldDB" id="B6JWM4"/>
<evidence type="ECO:0000256" key="5">
    <source>
        <dbReference type="ARBA" id="ARBA00023015"/>
    </source>
</evidence>
<evidence type="ECO:0000256" key="4">
    <source>
        <dbReference type="ARBA" id="ARBA00023008"/>
    </source>
</evidence>
<dbReference type="GeneID" id="7048876"/>
<keyword evidence="5" id="KW-0805">Transcription regulation</keyword>
<sequence>MVIRDNHKMACMKCIRGHRASGCNHTDRELFVVRPKGRPITQCESCRRARKTRRLHIKCNCASRDKDVQQARQQLDQQVKQVFVETHKRNAPAAPYSSCCRSNAGHMNNAPCHSDAPAAVRLPSIVTPDAASPANTLPYVSVLRPPTTQAYMPPLTEEGVVVPGHLLPPGAPKLQPPATILPSHEPPAVLPSQLVHSASPSDGYGAIPNGGAQHTEVYPFITNSEAAITAAAAAHNFYPQPAQPLSFALLGNGEYLPVVALPNQAPNTYAGVGHVPEQPIPAVSVLDKIQLADHLEEFPRCAKPSSQCSCGENCQCVGCLTHPNNATTLAALNHISVLHMENAVPPKVPTPQPSQASPLHYPQPSQQQPQHYPVPPLTSVGSLLDESSSRKAFPQVGEAKKAQPDNFLHVALVPQTQTTPQTCSSNAPKQLFPAPTGRMSSHFYELPPPFPSHAAPGSIAW</sequence>
<dbReference type="HOGENOM" id="CLU_593329_0_0_1"/>
<dbReference type="FunFam" id="3.90.430.10:FF:000001">
    <property type="entry name" value="Copper fist DNA-binding protein"/>
    <property type="match status" value="1"/>
</dbReference>
<dbReference type="GO" id="GO:0045944">
    <property type="term" value="P:positive regulation of transcription by RNA polymerase II"/>
    <property type="evidence" value="ECO:0000318"/>
    <property type="project" value="GO_Central"/>
</dbReference>
<evidence type="ECO:0000256" key="6">
    <source>
        <dbReference type="ARBA" id="ARBA00023125"/>
    </source>
</evidence>
<dbReference type="OMA" id="MACMKCI"/>
<evidence type="ECO:0000256" key="8">
    <source>
        <dbReference type="ARBA" id="ARBA00023242"/>
    </source>
</evidence>
<accession>B6JWM4</accession>
<dbReference type="InterPro" id="IPR036395">
    <property type="entry name" value="Cu_fist_DNA-bd_dom_sf"/>
</dbReference>
<evidence type="ECO:0000256" key="2">
    <source>
        <dbReference type="ARBA" id="ARBA00022723"/>
    </source>
</evidence>
<evidence type="ECO:0000313" key="11">
    <source>
        <dbReference type="EMBL" id="EEB05775.1"/>
    </source>
</evidence>
<protein>
    <submittedName>
        <fullName evidence="11">Nutritional copper sensing transcription factor Cuf1</fullName>
    </submittedName>
</protein>
<dbReference type="JaponicusDB" id="SJAG_00802">
    <property type="gene designation" value="cuf1"/>
</dbReference>
<dbReference type="PROSITE" id="PS50073">
    <property type="entry name" value="COPPER_FIST_2"/>
    <property type="match status" value="1"/>
</dbReference>
<dbReference type="PANTHER" id="PTHR28088">
    <property type="entry name" value="TRANSCRIPTIONAL ACTIVATOR HAA1-RELATED"/>
    <property type="match status" value="1"/>
</dbReference>